<evidence type="ECO:0008006" key="2">
    <source>
        <dbReference type="Google" id="ProtNLM"/>
    </source>
</evidence>
<evidence type="ECO:0000313" key="1">
    <source>
        <dbReference type="EMBL" id="SVD25440.1"/>
    </source>
</evidence>
<accession>A0A382TTR1</accession>
<dbReference type="InterPro" id="IPR016195">
    <property type="entry name" value="Pol/histidinol_Pase-like"/>
</dbReference>
<reference evidence="1" key="1">
    <citation type="submission" date="2018-05" db="EMBL/GenBank/DDBJ databases">
        <authorList>
            <person name="Lanie J.A."/>
            <person name="Ng W.-L."/>
            <person name="Kazmierczak K.M."/>
            <person name="Andrzejewski T.M."/>
            <person name="Davidsen T.M."/>
            <person name="Wayne K.J."/>
            <person name="Tettelin H."/>
            <person name="Glass J.I."/>
            <person name="Rusch D."/>
            <person name="Podicherti R."/>
            <person name="Tsui H.-C.T."/>
            <person name="Winkler M.E."/>
        </authorList>
    </citation>
    <scope>NUCLEOTIDE SEQUENCE</scope>
</reference>
<sequence>MTIQSPNRRNLHSHTYRCKHASGDAVEYIRHALKTGVDTYGISDHTPLLGDRFNSHRMDMSEL</sequence>
<dbReference type="Gene3D" id="3.20.20.140">
    <property type="entry name" value="Metal-dependent hydrolases"/>
    <property type="match status" value="1"/>
</dbReference>
<name>A0A382TTR1_9ZZZZ</name>
<dbReference type="AlphaFoldDB" id="A0A382TTR1"/>
<protein>
    <recommendedName>
        <fullName evidence="2">PHP domain-containing protein</fullName>
    </recommendedName>
</protein>
<gene>
    <name evidence="1" type="ORF">METZ01_LOCUS378294</name>
</gene>
<proteinExistence type="predicted"/>
<organism evidence="1">
    <name type="scientific">marine metagenome</name>
    <dbReference type="NCBI Taxonomy" id="408172"/>
    <lineage>
        <taxon>unclassified sequences</taxon>
        <taxon>metagenomes</taxon>
        <taxon>ecological metagenomes</taxon>
    </lineage>
</organism>
<dbReference type="EMBL" id="UINC01139100">
    <property type="protein sequence ID" value="SVD25440.1"/>
    <property type="molecule type" value="Genomic_DNA"/>
</dbReference>
<dbReference type="SUPFAM" id="SSF89550">
    <property type="entry name" value="PHP domain-like"/>
    <property type="match status" value="1"/>
</dbReference>
<feature type="non-terminal residue" evidence="1">
    <location>
        <position position="63"/>
    </location>
</feature>